<dbReference type="EMBL" id="JAIWQS010000006">
    <property type="protein sequence ID" value="KAJ8761895.1"/>
    <property type="molecule type" value="Genomic_DNA"/>
</dbReference>
<dbReference type="PRINTS" id="PR00131">
    <property type="entry name" value="GLHYDRLASE1"/>
</dbReference>
<keyword evidence="8" id="KW-1185">Reference proteome</keyword>
<name>A0AAV8T6P5_9ROSI</name>
<keyword evidence="3 6" id="KW-0326">Glycosidase</keyword>
<sequence length="517" mass="58777">MEFWLICQALVFSGLLFSAVMVNCKIPPISLRGTLDSSPFPPNFLFGTASSSYQFEGAYLSYGKGLNNWDIFTHHPGNIVDGSTGDIAVDHYHRYLEDIDLMDNIGVNSFRFSISWARILPKGRFGKENGAGIGHYNRVINALLRKGIQPFVTLTHYYIPQELENRYQAWLSPQVQEDFEHYANTCFKYFGDRVKFWTTFNEPNVVAIQGYRTGVYPPSRCSGSFGNCSRGDSGREPFIAAHNMILSHAAAVRVYRTAYQKEQNGSIGIVLNGIWYEPISNSWEDKLAAERAQAFYMNWFLEPIISGKYPAEMRDILRSDLPVFSNNELKMLQNGLDFIGINHYSSFYIKDCLFASCEQGPGASRTEGFALRTPLKDGLLIGEPTALDWLYVYPRGMENILTYLKGRYKNIPIYITENGFGENETNNSNPEALRSDIKRLDYINSYLDALETAVRKGADVRGYFVWSLLDNFEWTSGYSIRFGLCHVDYSSLNRAQRLSAGWYKEYIASHRALATVT</sequence>
<dbReference type="AlphaFoldDB" id="A0AAV8T6P5"/>
<dbReference type="FunFam" id="3.20.20.80:FF:000020">
    <property type="entry name" value="Beta-glucosidase 12"/>
    <property type="match status" value="1"/>
</dbReference>
<dbReference type="GO" id="GO:0005975">
    <property type="term" value="P:carbohydrate metabolic process"/>
    <property type="evidence" value="ECO:0007669"/>
    <property type="project" value="InterPro"/>
</dbReference>
<proteinExistence type="inferred from homology"/>
<dbReference type="PROSITE" id="PS00572">
    <property type="entry name" value="GLYCOSYL_HYDROL_F1_1"/>
    <property type="match status" value="1"/>
</dbReference>
<evidence type="ECO:0000313" key="8">
    <source>
        <dbReference type="Proteomes" id="UP001159364"/>
    </source>
</evidence>
<comment type="similarity">
    <text evidence="1 5">Belongs to the glycosyl hydrolase 1 family.</text>
</comment>
<evidence type="ECO:0000256" key="6">
    <source>
        <dbReference type="RuleBase" id="RU004468"/>
    </source>
</evidence>
<dbReference type="InterPro" id="IPR033132">
    <property type="entry name" value="GH_1_N_CS"/>
</dbReference>
<evidence type="ECO:0000256" key="4">
    <source>
        <dbReference type="PROSITE-ProRule" id="PRU10055"/>
    </source>
</evidence>
<comment type="caution">
    <text evidence="7">The sequence shown here is derived from an EMBL/GenBank/DDBJ whole genome shotgun (WGS) entry which is preliminary data.</text>
</comment>
<keyword evidence="2 6" id="KW-0378">Hydrolase</keyword>
<dbReference type="PANTHER" id="PTHR10353:SF27">
    <property type="entry name" value="BETA-GLUCOSIDASE 47"/>
    <property type="match status" value="1"/>
</dbReference>
<evidence type="ECO:0000256" key="5">
    <source>
        <dbReference type="RuleBase" id="RU003690"/>
    </source>
</evidence>
<evidence type="ECO:0000256" key="1">
    <source>
        <dbReference type="ARBA" id="ARBA00010838"/>
    </source>
</evidence>
<evidence type="ECO:0000313" key="7">
    <source>
        <dbReference type="EMBL" id="KAJ8761895.1"/>
    </source>
</evidence>
<protein>
    <recommendedName>
        <fullName evidence="9">Beta-glucosidase</fullName>
    </recommendedName>
</protein>
<dbReference type="InterPro" id="IPR001360">
    <property type="entry name" value="Glyco_hydro_1"/>
</dbReference>
<dbReference type="Gene3D" id="3.20.20.80">
    <property type="entry name" value="Glycosidases"/>
    <property type="match status" value="1"/>
</dbReference>
<dbReference type="PROSITE" id="PS00653">
    <property type="entry name" value="GLYCOSYL_HYDROL_F1_2"/>
    <property type="match status" value="1"/>
</dbReference>
<gene>
    <name evidence="7" type="ORF">K2173_005606</name>
</gene>
<accession>A0AAV8T6P5</accession>
<feature type="active site" description="Nucleophile" evidence="4">
    <location>
        <position position="417"/>
    </location>
</feature>
<dbReference type="PANTHER" id="PTHR10353">
    <property type="entry name" value="GLYCOSYL HYDROLASE"/>
    <property type="match status" value="1"/>
</dbReference>
<evidence type="ECO:0000256" key="3">
    <source>
        <dbReference type="ARBA" id="ARBA00023295"/>
    </source>
</evidence>
<dbReference type="Pfam" id="PF00232">
    <property type="entry name" value="Glyco_hydro_1"/>
    <property type="match status" value="1"/>
</dbReference>
<dbReference type="SUPFAM" id="SSF51445">
    <property type="entry name" value="(Trans)glycosidases"/>
    <property type="match status" value="1"/>
</dbReference>
<organism evidence="7 8">
    <name type="scientific">Erythroxylum novogranatense</name>
    <dbReference type="NCBI Taxonomy" id="1862640"/>
    <lineage>
        <taxon>Eukaryota</taxon>
        <taxon>Viridiplantae</taxon>
        <taxon>Streptophyta</taxon>
        <taxon>Embryophyta</taxon>
        <taxon>Tracheophyta</taxon>
        <taxon>Spermatophyta</taxon>
        <taxon>Magnoliopsida</taxon>
        <taxon>eudicotyledons</taxon>
        <taxon>Gunneridae</taxon>
        <taxon>Pentapetalae</taxon>
        <taxon>rosids</taxon>
        <taxon>fabids</taxon>
        <taxon>Malpighiales</taxon>
        <taxon>Erythroxylaceae</taxon>
        <taxon>Erythroxylum</taxon>
    </lineage>
</organism>
<evidence type="ECO:0008006" key="9">
    <source>
        <dbReference type="Google" id="ProtNLM"/>
    </source>
</evidence>
<reference evidence="7 8" key="1">
    <citation type="submission" date="2021-09" db="EMBL/GenBank/DDBJ databases">
        <title>Genomic insights and catalytic innovation underlie evolution of tropane alkaloids biosynthesis.</title>
        <authorList>
            <person name="Wang Y.-J."/>
            <person name="Tian T."/>
            <person name="Huang J.-P."/>
            <person name="Huang S.-X."/>
        </authorList>
    </citation>
    <scope>NUCLEOTIDE SEQUENCE [LARGE SCALE GENOMIC DNA]</scope>
    <source>
        <strain evidence="7">KIB-2018</strain>
        <tissue evidence="7">Leaf</tissue>
    </source>
</reference>
<dbReference type="InterPro" id="IPR018120">
    <property type="entry name" value="Glyco_hydro_1_AS"/>
</dbReference>
<evidence type="ECO:0000256" key="2">
    <source>
        <dbReference type="ARBA" id="ARBA00022801"/>
    </source>
</evidence>
<dbReference type="Proteomes" id="UP001159364">
    <property type="component" value="Linkage Group LG06"/>
</dbReference>
<dbReference type="InterPro" id="IPR017853">
    <property type="entry name" value="GH"/>
</dbReference>
<dbReference type="GO" id="GO:0008422">
    <property type="term" value="F:beta-glucosidase activity"/>
    <property type="evidence" value="ECO:0007669"/>
    <property type="project" value="TreeGrafter"/>
</dbReference>